<reference evidence="2" key="1">
    <citation type="journal article" date="2021" name="Front. Microbiol.">
        <title>Comprehensive Comparative Genomics and Phenotyping of Methylobacterium Species.</title>
        <authorList>
            <person name="Alessa O."/>
            <person name="Ogura Y."/>
            <person name="Fujitani Y."/>
            <person name="Takami H."/>
            <person name="Hayashi T."/>
            <person name="Sahin N."/>
            <person name="Tani A."/>
        </authorList>
    </citation>
    <scope>NUCLEOTIDE SEQUENCE</scope>
    <source>
        <strain evidence="2">LMG 23639</strain>
    </source>
</reference>
<sequence>MGAAGEQLRRGRRPLDIGGVQAADEAEGQLLQRADTGALRSEAAAASELGRLVAGEAGKVVGREHRLRPRHPRALDAPGRLHPQAASEDQLLEQVGGARPRIGRPQQAALGAEDRQHAAVRLHAEGPGQSPERSGDGHVVELDPPLRLAVLEARLDAVDAVAADADLVVLVDRPAEPEAHRGDGAVEGPVLPSRLELVLRRIEAGAPLRGGDAGDLVERVVVAEGQPDEAALEDVGRADRSALRLGGRVRLDAERRPVAVGHAAEGVGMDRDRIATGIDAGRRVAPVVDGGIAARHLARDAARRDEGRHAVVLRRDHAADGLAAVA</sequence>
<protein>
    <submittedName>
        <fullName evidence="2">Uncharacterized protein</fullName>
    </submittedName>
</protein>
<gene>
    <name evidence="2" type="ORF">AOPFMNJM_0900</name>
</gene>
<comment type="caution">
    <text evidence="2">The sequence shown here is derived from an EMBL/GenBank/DDBJ whole genome shotgun (WGS) entry which is preliminary data.</text>
</comment>
<keyword evidence="3" id="KW-1185">Reference proteome</keyword>
<organism evidence="2 3">
    <name type="scientific">Methylobacterium jeotgali</name>
    <dbReference type="NCBI Taxonomy" id="381630"/>
    <lineage>
        <taxon>Bacteria</taxon>
        <taxon>Pseudomonadati</taxon>
        <taxon>Pseudomonadota</taxon>
        <taxon>Alphaproteobacteria</taxon>
        <taxon>Hyphomicrobiales</taxon>
        <taxon>Methylobacteriaceae</taxon>
        <taxon>Methylobacterium</taxon>
    </lineage>
</organism>
<evidence type="ECO:0000256" key="1">
    <source>
        <dbReference type="SAM" id="MobiDB-lite"/>
    </source>
</evidence>
<feature type="region of interest" description="Disordered" evidence="1">
    <location>
        <begin position="1"/>
        <end position="20"/>
    </location>
</feature>
<accession>A0ABQ4SQX6</accession>
<feature type="region of interest" description="Disordered" evidence="1">
    <location>
        <begin position="63"/>
        <end position="82"/>
    </location>
</feature>
<evidence type="ECO:0000313" key="2">
    <source>
        <dbReference type="EMBL" id="GJE05597.1"/>
    </source>
</evidence>
<dbReference type="Proteomes" id="UP001055102">
    <property type="component" value="Unassembled WGS sequence"/>
</dbReference>
<reference evidence="2" key="2">
    <citation type="submission" date="2021-08" db="EMBL/GenBank/DDBJ databases">
        <authorList>
            <person name="Tani A."/>
            <person name="Ola A."/>
            <person name="Ogura Y."/>
            <person name="Katsura K."/>
            <person name="Hayashi T."/>
        </authorList>
    </citation>
    <scope>NUCLEOTIDE SEQUENCE</scope>
    <source>
        <strain evidence="2">LMG 23639</strain>
    </source>
</reference>
<evidence type="ECO:0000313" key="3">
    <source>
        <dbReference type="Proteomes" id="UP001055102"/>
    </source>
</evidence>
<proteinExistence type="predicted"/>
<dbReference type="EMBL" id="BPQR01000013">
    <property type="protein sequence ID" value="GJE05597.1"/>
    <property type="molecule type" value="Genomic_DNA"/>
</dbReference>
<name>A0ABQ4SQX6_9HYPH</name>